<keyword evidence="5 7" id="KW-1133">Transmembrane helix</keyword>
<accession>A0A7W0C116</accession>
<sequence>MNKQWIADVSLLAVTFVWGATFVVVQNAISFLEPLSFNAVRFWLAGLFLLLWLLLFYRSLLTQWSSSLLRAGGWMGLWLFSGYAFQTIGLLYTTSSKTAFITGLSVVLVPLFSFLFLKQKPTANAVFGALIATAGLYFLTMNGGEWSMNRGDVFVFFCAISFAMHIIVTGKYSSRYPTLLLTVIQIFTVAIMCSVFAFLFEDGTQMWNVAVLRQQEVWTALMITSLLATALAFLIQTKFQKYTTAARVALIFAMEPVFAAITAYIWAGERLSPAGIIGCIGILSGMILPEFRFSLSFGKRLSTKRHLTR</sequence>
<proteinExistence type="inferred from homology"/>
<dbReference type="SUPFAM" id="SSF103481">
    <property type="entry name" value="Multidrug resistance efflux transporter EmrE"/>
    <property type="match status" value="2"/>
</dbReference>
<comment type="caution">
    <text evidence="9">The sequence shown here is derived from an EMBL/GenBank/DDBJ whole genome shotgun (WGS) entry which is preliminary data.</text>
</comment>
<gene>
    <name evidence="9" type="ORF">HNR31_003232</name>
</gene>
<feature type="transmembrane region" description="Helical" evidence="7">
    <location>
        <begin position="218"/>
        <end position="236"/>
    </location>
</feature>
<evidence type="ECO:0000256" key="5">
    <source>
        <dbReference type="ARBA" id="ARBA00022989"/>
    </source>
</evidence>
<feature type="domain" description="EamA" evidence="8">
    <location>
        <begin position="150"/>
        <end position="288"/>
    </location>
</feature>
<evidence type="ECO:0000256" key="2">
    <source>
        <dbReference type="ARBA" id="ARBA00007362"/>
    </source>
</evidence>
<dbReference type="RefSeq" id="WP_181557116.1">
    <property type="nucleotide sequence ID" value="NZ_JACDUT010000012.1"/>
</dbReference>
<keyword evidence="3" id="KW-1003">Cell membrane</keyword>
<dbReference type="PANTHER" id="PTHR42920:SF5">
    <property type="entry name" value="EAMA DOMAIN-CONTAINING PROTEIN"/>
    <property type="match status" value="1"/>
</dbReference>
<reference evidence="9 10" key="1">
    <citation type="submission" date="2020-07" db="EMBL/GenBank/DDBJ databases">
        <title>Genomic Encyclopedia of Type Strains, Phase IV (KMG-IV): sequencing the most valuable type-strain genomes for metagenomic binning, comparative biology and taxonomic classification.</title>
        <authorList>
            <person name="Goeker M."/>
        </authorList>
    </citation>
    <scope>NUCLEOTIDE SEQUENCE [LARGE SCALE GENOMIC DNA]</scope>
    <source>
        <strain evidence="9 10">DSM 15730</strain>
    </source>
</reference>
<keyword evidence="4 7" id="KW-0812">Transmembrane</keyword>
<evidence type="ECO:0000256" key="4">
    <source>
        <dbReference type="ARBA" id="ARBA00022692"/>
    </source>
</evidence>
<keyword evidence="10" id="KW-1185">Reference proteome</keyword>
<evidence type="ECO:0000313" key="9">
    <source>
        <dbReference type="EMBL" id="MBA2876414.1"/>
    </source>
</evidence>
<feature type="domain" description="EamA" evidence="8">
    <location>
        <begin position="6"/>
        <end position="140"/>
    </location>
</feature>
<dbReference type="GO" id="GO:0005886">
    <property type="term" value="C:plasma membrane"/>
    <property type="evidence" value="ECO:0007669"/>
    <property type="project" value="UniProtKB-SubCell"/>
</dbReference>
<keyword evidence="6 7" id="KW-0472">Membrane</keyword>
<feature type="transmembrane region" description="Helical" evidence="7">
    <location>
        <begin position="124"/>
        <end position="141"/>
    </location>
</feature>
<comment type="similarity">
    <text evidence="2">Belongs to the EamA transporter family.</text>
</comment>
<dbReference type="InterPro" id="IPR037185">
    <property type="entry name" value="EmrE-like"/>
</dbReference>
<evidence type="ECO:0000313" key="10">
    <source>
        <dbReference type="Proteomes" id="UP000523087"/>
    </source>
</evidence>
<feature type="transmembrane region" description="Helical" evidence="7">
    <location>
        <begin position="153"/>
        <end position="172"/>
    </location>
</feature>
<feature type="transmembrane region" description="Helical" evidence="7">
    <location>
        <begin position="9"/>
        <end position="29"/>
    </location>
</feature>
<feature type="transmembrane region" description="Helical" evidence="7">
    <location>
        <begin position="179"/>
        <end position="198"/>
    </location>
</feature>
<feature type="transmembrane region" description="Helical" evidence="7">
    <location>
        <begin position="273"/>
        <end position="295"/>
    </location>
</feature>
<dbReference type="EMBL" id="JACDUT010000012">
    <property type="protein sequence ID" value="MBA2876414.1"/>
    <property type="molecule type" value="Genomic_DNA"/>
</dbReference>
<comment type="subcellular location">
    <subcellularLocation>
        <location evidence="1">Cell membrane</location>
        <topology evidence="1">Multi-pass membrane protein</topology>
    </subcellularLocation>
</comment>
<evidence type="ECO:0000259" key="8">
    <source>
        <dbReference type="Pfam" id="PF00892"/>
    </source>
</evidence>
<dbReference type="Pfam" id="PF00892">
    <property type="entry name" value="EamA"/>
    <property type="match status" value="2"/>
</dbReference>
<protein>
    <submittedName>
        <fullName evidence="9">Drug/metabolite transporter (DMT)-like permease</fullName>
    </submittedName>
</protein>
<evidence type="ECO:0000256" key="3">
    <source>
        <dbReference type="ARBA" id="ARBA00022475"/>
    </source>
</evidence>
<dbReference type="InterPro" id="IPR000620">
    <property type="entry name" value="EamA_dom"/>
</dbReference>
<feature type="transmembrane region" description="Helical" evidence="7">
    <location>
        <begin position="98"/>
        <end position="117"/>
    </location>
</feature>
<organism evidence="9 10">
    <name type="scientific">Thermaerobacillus caldiproteolyticus</name>
    <dbReference type="NCBI Taxonomy" id="247480"/>
    <lineage>
        <taxon>Bacteria</taxon>
        <taxon>Bacillati</taxon>
        <taxon>Bacillota</taxon>
        <taxon>Bacilli</taxon>
        <taxon>Bacillales</taxon>
        <taxon>Anoxybacillaceae</taxon>
        <taxon>Thermaerobacillus</taxon>
    </lineage>
</organism>
<name>A0A7W0C116_9BACL</name>
<dbReference type="InterPro" id="IPR051258">
    <property type="entry name" value="Diverse_Substrate_Transporter"/>
</dbReference>
<evidence type="ECO:0000256" key="1">
    <source>
        <dbReference type="ARBA" id="ARBA00004651"/>
    </source>
</evidence>
<evidence type="ECO:0000256" key="7">
    <source>
        <dbReference type="SAM" id="Phobius"/>
    </source>
</evidence>
<dbReference type="AlphaFoldDB" id="A0A7W0C116"/>
<feature type="transmembrane region" description="Helical" evidence="7">
    <location>
        <begin position="248"/>
        <end position="267"/>
    </location>
</feature>
<dbReference type="Proteomes" id="UP000523087">
    <property type="component" value="Unassembled WGS sequence"/>
</dbReference>
<dbReference type="PANTHER" id="PTHR42920">
    <property type="entry name" value="OS03G0707200 PROTEIN-RELATED"/>
    <property type="match status" value="1"/>
</dbReference>
<evidence type="ECO:0000256" key="6">
    <source>
        <dbReference type="ARBA" id="ARBA00023136"/>
    </source>
</evidence>
<feature type="transmembrane region" description="Helical" evidence="7">
    <location>
        <begin position="73"/>
        <end position="92"/>
    </location>
</feature>
<feature type="transmembrane region" description="Helical" evidence="7">
    <location>
        <begin position="41"/>
        <end position="61"/>
    </location>
</feature>